<feature type="domain" description="Type II secretion system protein GspF" evidence="8">
    <location>
        <begin position="217"/>
        <end position="335"/>
    </location>
</feature>
<proteinExistence type="inferred from homology"/>
<evidence type="ECO:0000256" key="4">
    <source>
        <dbReference type="ARBA" id="ARBA00022692"/>
    </source>
</evidence>
<accession>A0A1C0YN50</accession>
<feature type="transmembrane region" description="Helical" evidence="7">
    <location>
        <begin position="164"/>
        <end position="183"/>
    </location>
</feature>
<keyword evidence="4 7" id="KW-0812">Transmembrane</keyword>
<dbReference type="InterPro" id="IPR042094">
    <property type="entry name" value="T2SS_GspF_sf"/>
</dbReference>
<evidence type="ECO:0000256" key="2">
    <source>
        <dbReference type="ARBA" id="ARBA00005745"/>
    </source>
</evidence>
<dbReference type="InterPro" id="IPR047692">
    <property type="entry name" value="T4P_ComGB"/>
</dbReference>
<evidence type="ECO:0000256" key="1">
    <source>
        <dbReference type="ARBA" id="ARBA00004651"/>
    </source>
</evidence>
<organism evidence="9 10">
    <name type="scientific">Caryophanon tenue</name>
    <dbReference type="NCBI Taxonomy" id="33978"/>
    <lineage>
        <taxon>Bacteria</taxon>
        <taxon>Bacillati</taxon>
        <taxon>Bacillota</taxon>
        <taxon>Bacilli</taxon>
        <taxon>Bacillales</taxon>
        <taxon>Caryophanaceae</taxon>
        <taxon>Caryophanon</taxon>
    </lineage>
</organism>
<dbReference type="RefSeq" id="WP_066542390.1">
    <property type="nucleotide sequence ID" value="NZ_MASJ01000001.1"/>
</dbReference>
<dbReference type="AlphaFoldDB" id="A0A1C0YN50"/>
<dbReference type="InterPro" id="IPR003004">
    <property type="entry name" value="GspF/PilC"/>
</dbReference>
<dbReference type="STRING" id="33978.A6M13_01765"/>
<dbReference type="PANTHER" id="PTHR30012">
    <property type="entry name" value="GENERAL SECRETION PATHWAY PROTEIN"/>
    <property type="match status" value="1"/>
</dbReference>
<dbReference type="OrthoDB" id="1638902at2"/>
<feature type="transmembrane region" description="Helical" evidence="7">
    <location>
        <begin position="114"/>
        <end position="135"/>
    </location>
</feature>
<comment type="similarity">
    <text evidence="2">Belongs to the GSP F family.</text>
</comment>
<comment type="subcellular location">
    <subcellularLocation>
        <location evidence="1">Cell membrane</location>
        <topology evidence="1">Multi-pass membrane protein</topology>
    </subcellularLocation>
</comment>
<dbReference type="Gene3D" id="1.20.81.30">
    <property type="entry name" value="Type II secretion system (T2SS), domain F"/>
    <property type="match status" value="1"/>
</dbReference>
<dbReference type="GO" id="GO:0005886">
    <property type="term" value="C:plasma membrane"/>
    <property type="evidence" value="ECO:0007669"/>
    <property type="project" value="UniProtKB-SubCell"/>
</dbReference>
<evidence type="ECO:0000256" key="3">
    <source>
        <dbReference type="ARBA" id="ARBA00022475"/>
    </source>
</evidence>
<evidence type="ECO:0000313" key="9">
    <source>
        <dbReference type="EMBL" id="OCS88597.1"/>
    </source>
</evidence>
<evidence type="ECO:0000256" key="6">
    <source>
        <dbReference type="ARBA" id="ARBA00023136"/>
    </source>
</evidence>
<keyword evidence="6 7" id="KW-0472">Membrane</keyword>
<keyword evidence="5 7" id="KW-1133">Transmembrane helix</keyword>
<comment type="caution">
    <text evidence="9">The sequence shown here is derived from an EMBL/GenBank/DDBJ whole genome shotgun (WGS) entry which is preliminary data.</text>
</comment>
<dbReference type="Pfam" id="PF00482">
    <property type="entry name" value="T2SSF"/>
    <property type="match status" value="2"/>
</dbReference>
<dbReference type="PANTHER" id="PTHR30012:SF0">
    <property type="entry name" value="TYPE II SECRETION SYSTEM PROTEIN F-RELATED"/>
    <property type="match status" value="1"/>
</dbReference>
<dbReference type="Proteomes" id="UP000093199">
    <property type="component" value="Unassembled WGS sequence"/>
</dbReference>
<keyword evidence="10" id="KW-1185">Reference proteome</keyword>
<dbReference type="EMBL" id="MASJ01000001">
    <property type="protein sequence ID" value="OCS88597.1"/>
    <property type="molecule type" value="Genomic_DNA"/>
</dbReference>
<evidence type="ECO:0000259" key="8">
    <source>
        <dbReference type="Pfam" id="PF00482"/>
    </source>
</evidence>
<feature type="transmembrane region" description="Helical" evidence="7">
    <location>
        <begin position="308"/>
        <end position="334"/>
    </location>
</feature>
<dbReference type="NCBIfam" id="NF041012">
    <property type="entry name" value="T4P_ComGB"/>
    <property type="match status" value="1"/>
</dbReference>
<gene>
    <name evidence="9" type="ORF">A6M13_01765</name>
</gene>
<evidence type="ECO:0000313" key="10">
    <source>
        <dbReference type="Proteomes" id="UP000093199"/>
    </source>
</evidence>
<evidence type="ECO:0000256" key="7">
    <source>
        <dbReference type="SAM" id="Phobius"/>
    </source>
</evidence>
<evidence type="ECO:0000256" key="5">
    <source>
        <dbReference type="ARBA" id="ARBA00022989"/>
    </source>
</evidence>
<protein>
    <recommendedName>
        <fullName evidence="8">Type II secretion system protein GspF domain-containing protein</fullName>
    </recommendedName>
</protein>
<name>A0A1C0YN50_9BACL</name>
<dbReference type="InterPro" id="IPR018076">
    <property type="entry name" value="T2SS_GspF_dom"/>
</dbReference>
<feature type="domain" description="Type II secretion system protein GspF" evidence="8">
    <location>
        <begin position="17"/>
        <end position="137"/>
    </location>
</feature>
<reference evidence="9 10" key="1">
    <citation type="submission" date="2016-07" db="EMBL/GenBank/DDBJ databases">
        <title>Caryophanon tenue genome sequencing.</title>
        <authorList>
            <person name="Verma A."/>
            <person name="Pal Y."/>
            <person name="Krishnamurthi S."/>
        </authorList>
    </citation>
    <scope>NUCLEOTIDE SEQUENCE [LARGE SCALE GENOMIC DNA]</scope>
    <source>
        <strain evidence="9 10">DSM 14152</strain>
    </source>
</reference>
<keyword evidence="3" id="KW-1003">Cell membrane</keyword>
<sequence length="343" mass="39498">MKWRQRKRPLLKKHDIFLQKLSDLLEDGYTFAEALYVLLPHYTTDVVEAERVVRQSFEDGKAIHEIFEQLGIAPQHLLLLELAAEHSDMERVFRVSANQIATRIALEKQTQRKLMYPVALFIGLFVSLLLFRQYFLPNMTTLFMSRGEQQQLWSTTLFLKLPDILFLLAISAVFIGYAAKVYIQRQPVARQLQLLYSVPGIRQHLATMHTLNLAHIISGFLQSGVSLQRALTHIEQQTKSPHLGFIAHELKHLVLNGATLSQATRQTSFFRKDFSSYIAHGEFHGHIGIELQLYAKIIEQQQQERQKLYVSLIQPIVFSIVALCIVGAYLAILLPMYEMIEIM</sequence>